<dbReference type="Pfam" id="PF05593">
    <property type="entry name" value="RHS_repeat"/>
    <property type="match status" value="1"/>
</dbReference>
<dbReference type="InterPro" id="IPR050708">
    <property type="entry name" value="T6SS_VgrG/RHS"/>
</dbReference>
<proteinExistence type="predicted"/>
<accession>T1AX60</accession>
<protein>
    <submittedName>
        <fullName evidence="1">Rhs family protein</fullName>
    </submittedName>
</protein>
<evidence type="ECO:0000313" key="1">
    <source>
        <dbReference type="EMBL" id="EQD46660.1"/>
    </source>
</evidence>
<dbReference type="PANTHER" id="PTHR32305">
    <property type="match status" value="1"/>
</dbReference>
<organism evidence="1">
    <name type="scientific">mine drainage metagenome</name>
    <dbReference type="NCBI Taxonomy" id="410659"/>
    <lineage>
        <taxon>unclassified sequences</taxon>
        <taxon>metagenomes</taxon>
        <taxon>ecological metagenomes</taxon>
    </lineage>
</organism>
<dbReference type="InterPro" id="IPR031325">
    <property type="entry name" value="RHS_repeat"/>
</dbReference>
<feature type="non-terminal residue" evidence="1">
    <location>
        <position position="646"/>
    </location>
</feature>
<dbReference type="EMBL" id="AUZX01010667">
    <property type="protein sequence ID" value="EQD46660.1"/>
    <property type="molecule type" value="Genomic_DNA"/>
</dbReference>
<reference evidence="1" key="2">
    <citation type="journal article" date="2014" name="ISME J.">
        <title>Microbial stratification in low pH oxic and suboxic macroscopic growths along an acid mine drainage.</title>
        <authorList>
            <person name="Mendez-Garcia C."/>
            <person name="Mesa V."/>
            <person name="Sprenger R.R."/>
            <person name="Richter M."/>
            <person name="Diez M.S."/>
            <person name="Solano J."/>
            <person name="Bargiela R."/>
            <person name="Golyshina O.V."/>
            <person name="Manteca A."/>
            <person name="Ramos J.L."/>
            <person name="Gallego J.R."/>
            <person name="Llorente I."/>
            <person name="Martins Dos Santos V.A."/>
            <person name="Jensen O.N."/>
            <person name="Pelaez A.I."/>
            <person name="Sanchez J."/>
            <person name="Ferrer M."/>
        </authorList>
    </citation>
    <scope>NUCLEOTIDE SEQUENCE</scope>
</reference>
<dbReference type="AlphaFoldDB" id="T1AX60"/>
<reference evidence="1" key="1">
    <citation type="submission" date="2013-08" db="EMBL/GenBank/DDBJ databases">
        <authorList>
            <person name="Mendez C."/>
            <person name="Richter M."/>
            <person name="Ferrer M."/>
            <person name="Sanchez J."/>
        </authorList>
    </citation>
    <scope>NUCLEOTIDE SEQUENCE</scope>
</reference>
<dbReference type="Gene3D" id="2.180.10.10">
    <property type="entry name" value="RHS repeat-associated core"/>
    <property type="match status" value="2"/>
</dbReference>
<dbReference type="PANTHER" id="PTHR32305:SF15">
    <property type="entry name" value="PROTEIN RHSA-RELATED"/>
    <property type="match status" value="1"/>
</dbReference>
<sequence length="646" mass="70311">MIVTKQPRDTQGNVIRTTKYYFDMLDRPLYRTDTLMDGLTVWSRVQNYDSLGRIASTSAPYTVGGTSPGLTTYSYDVLNRVTKVQRPTSASDSTPATWSYQYNGLREVVTNPNGESRTLDWDPNGWLRESTDDLGYTVTFGYDAAGDENDVTDNEGNTLWTGTYAYGIRPFLIGETSMDRGAWGFSVDALGERTAWTDAKGQQFFESYDALSRPVTLSEPDLFTQWTWGSSASAHNVGQLAGVCTGTGTNPTGCSSSGESEAWTYDSDGRLSTRTITLPNSGSYTYTWQYSPTTGLLSSLTYPGTATVAALTLQYGYAYGYLQSITDTLDSPNIVVWTANQMNPDEQITQDTLGNGIVTTRTYDAVTHLLTAVQSGVGGGAAVQNQGFLYDPDGNLVERQDNDLGMTENFYYDGDNRLSYSTLNGNRNLTVTYNAMGDITSRSDVLGGGRWTYDPNRKHEVTQISSAATPPVTWTYAYDANGNMTSGPGRTITWTSYNYPSEIDDAATGESVSFNYGPFGKPWLETTQEPSGTSETYRIGKLMDIVVSGSGTEYRDYIYAGNAPVAVDDPGTGASGFHYFQTDPQGSIAEITNGSGQLSVNESFTAFGALRDPATWSGSPTSGQLATITGITQHAYTFQRMLGEQM</sequence>
<comment type="caution">
    <text evidence="1">The sequence shown here is derived from an EMBL/GenBank/DDBJ whole genome shotgun (WGS) entry which is preliminary data.</text>
</comment>
<name>T1AX60_9ZZZZ</name>
<gene>
    <name evidence="1" type="ORF">B1A_14529</name>
</gene>